<evidence type="ECO:0000313" key="1">
    <source>
        <dbReference type="EMBL" id="TVU41341.1"/>
    </source>
</evidence>
<keyword evidence="2" id="KW-1185">Reference proteome</keyword>
<evidence type="ECO:0000313" key="2">
    <source>
        <dbReference type="Proteomes" id="UP000324897"/>
    </source>
</evidence>
<dbReference type="AlphaFoldDB" id="A0A5J9W085"/>
<sequence>MAPEMLVGISYVTDKSASARNTVVALHPGVFQGIVFVFPKERPGLPSHSGLKLYYVPERGGFLWMDRAVTSCHLPLQTVEHTADKGDFQPRHHVYAIDHYSSPGLVPIWKTRALLAER</sequence>
<gene>
    <name evidence="1" type="ORF">EJB05_14848</name>
</gene>
<reference evidence="1 2" key="1">
    <citation type="journal article" date="2019" name="Sci. Rep.">
        <title>A high-quality genome of Eragrostis curvula grass provides insights into Poaceae evolution and supports new strategies to enhance forage quality.</title>
        <authorList>
            <person name="Carballo J."/>
            <person name="Santos B.A.C.M."/>
            <person name="Zappacosta D."/>
            <person name="Garbus I."/>
            <person name="Selva J.P."/>
            <person name="Gallo C.A."/>
            <person name="Diaz A."/>
            <person name="Albertini E."/>
            <person name="Caccamo M."/>
            <person name="Echenique V."/>
        </authorList>
    </citation>
    <scope>NUCLEOTIDE SEQUENCE [LARGE SCALE GENOMIC DNA]</scope>
    <source>
        <strain evidence="2">cv. Victoria</strain>
        <tissue evidence="1">Leaf</tissue>
    </source>
</reference>
<dbReference type="EMBL" id="RWGY01000007">
    <property type="protein sequence ID" value="TVU41341.1"/>
    <property type="molecule type" value="Genomic_DNA"/>
</dbReference>
<organism evidence="1 2">
    <name type="scientific">Eragrostis curvula</name>
    <name type="common">weeping love grass</name>
    <dbReference type="NCBI Taxonomy" id="38414"/>
    <lineage>
        <taxon>Eukaryota</taxon>
        <taxon>Viridiplantae</taxon>
        <taxon>Streptophyta</taxon>
        <taxon>Embryophyta</taxon>
        <taxon>Tracheophyta</taxon>
        <taxon>Spermatophyta</taxon>
        <taxon>Magnoliopsida</taxon>
        <taxon>Liliopsida</taxon>
        <taxon>Poales</taxon>
        <taxon>Poaceae</taxon>
        <taxon>PACMAD clade</taxon>
        <taxon>Chloridoideae</taxon>
        <taxon>Eragrostideae</taxon>
        <taxon>Eragrostidinae</taxon>
        <taxon>Eragrostis</taxon>
    </lineage>
</organism>
<proteinExistence type="predicted"/>
<protein>
    <submittedName>
        <fullName evidence="1">Uncharacterized protein</fullName>
    </submittedName>
</protein>
<dbReference type="Proteomes" id="UP000324897">
    <property type="component" value="Chromosome 4"/>
</dbReference>
<accession>A0A5J9W085</accession>
<name>A0A5J9W085_9POAL</name>
<dbReference type="Gramene" id="TVU41341">
    <property type="protein sequence ID" value="TVU41341"/>
    <property type="gene ID" value="EJB05_14848"/>
</dbReference>
<comment type="caution">
    <text evidence="1">The sequence shown here is derived from an EMBL/GenBank/DDBJ whole genome shotgun (WGS) entry which is preliminary data.</text>
</comment>
<feature type="non-terminal residue" evidence="1">
    <location>
        <position position="1"/>
    </location>
</feature>